<organism evidence="1 2">
    <name type="scientific">Blastococcus xanthinilyticus</name>
    <dbReference type="NCBI Taxonomy" id="1564164"/>
    <lineage>
        <taxon>Bacteria</taxon>
        <taxon>Bacillati</taxon>
        <taxon>Actinomycetota</taxon>
        <taxon>Actinomycetes</taxon>
        <taxon>Geodermatophilales</taxon>
        <taxon>Geodermatophilaceae</taxon>
        <taxon>Blastococcus</taxon>
    </lineage>
</organism>
<dbReference type="Proteomes" id="UP000322499">
    <property type="component" value="Unassembled WGS sequence"/>
</dbReference>
<evidence type="ECO:0000313" key="2">
    <source>
        <dbReference type="Proteomes" id="UP000322499"/>
    </source>
</evidence>
<dbReference type="AlphaFoldDB" id="A0A5S5D6K4"/>
<gene>
    <name evidence="1" type="ORF">BD833_101404</name>
</gene>
<dbReference type="EMBL" id="VNHW01000001">
    <property type="protein sequence ID" value="TYP90686.1"/>
    <property type="molecule type" value="Genomic_DNA"/>
</dbReference>
<name>A0A5S5D6K4_9ACTN</name>
<sequence length="92" mass="10488">MTDYMAAWPLWIDHGLTTPAALGLSAALTARLAAWNELFQEHFHWNGGWRDPDARARFAADGPQLLRDLRRELPDDEVELDDWTQEEVSDPG</sequence>
<protein>
    <submittedName>
        <fullName evidence="1">Uncharacterized protein</fullName>
    </submittedName>
</protein>
<reference evidence="1 2" key="1">
    <citation type="submission" date="2019-07" db="EMBL/GenBank/DDBJ databases">
        <title>Genomic Encyclopedia of Archaeal and Bacterial Type Strains, Phase II (KMG-II): from individual species to whole genera.</title>
        <authorList>
            <person name="Goeker M."/>
        </authorList>
    </citation>
    <scope>NUCLEOTIDE SEQUENCE [LARGE SCALE GENOMIC DNA]</scope>
    <source>
        <strain evidence="1 2">DSM 46842</strain>
    </source>
</reference>
<keyword evidence="2" id="KW-1185">Reference proteome</keyword>
<evidence type="ECO:0000313" key="1">
    <source>
        <dbReference type="EMBL" id="TYP90686.1"/>
    </source>
</evidence>
<proteinExistence type="predicted"/>
<accession>A0A5S5D6K4</accession>
<comment type="caution">
    <text evidence="1">The sequence shown here is derived from an EMBL/GenBank/DDBJ whole genome shotgun (WGS) entry which is preliminary data.</text>
</comment>